<proteinExistence type="predicted"/>
<protein>
    <recommendedName>
        <fullName evidence="5">Intracellular proteinase inhibitor BsuPI domain-containing protein</fullName>
    </recommendedName>
</protein>
<evidence type="ECO:0000259" key="2">
    <source>
        <dbReference type="Pfam" id="PF12690"/>
    </source>
</evidence>
<evidence type="ECO:0000259" key="1">
    <source>
        <dbReference type="Pfam" id="PF10648"/>
    </source>
</evidence>
<feature type="domain" description="Intracellular proteinase inhibitor BsuPI" evidence="2">
    <location>
        <begin position="41"/>
        <end position="134"/>
    </location>
</feature>
<keyword evidence="4" id="KW-1185">Reference proteome</keyword>
<accession>A0ABU5IT27</accession>
<gene>
    <name evidence="3" type="ORF">SM124_00955</name>
</gene>
<dbReference type="EMBL" id="JAXOFX010000001">
    <property type="protein sequence ID" value="MDZ5470305.1"/>
    <property type="molecule type" value="Genomic_DNA"/>
</dbReference>
<dbReference type="InterPro" id="IPR018911">
    <property type="entry name" value="Gmad2_Ig-like_dom"/>
</dbReference>
<dbReference type="InterPro" id="IPR020481">
    <property type="entry name" value="Intracell_prot_inh_BsuPI"/>
</dbReference>
<comment type="caution">
    <text evidence="3">The sequence shown here is derived from an EMBL/GenBank/DDBJ whole genome shotgun (WGS) entry which is preliminary data.</text>
</comment>
<dbReference type="Proteomes" id="UP001290455">
    <property type="component" value="Unassembled WGS sequence"/>
</dbReference>
<dbReference type="Pfam" id="PF12690">
    <property type="entry name" value="BsuPI"/>
    <property type="match status" value="1"/>
</dbReference>
<evidence type="ECO:0000313" key="4">
    <source>
        <dbReference type="Proteomes" id="UP001290455"/>
    </source>
</evidence>
<organism evidence="3 4">
    <name type="scientific">Robertmurraya mangrovi</name>
    <dbReference type="NCBI Taxonomy" id="3098077"/>
    <lineage>
        <taxon>Bacteria</taxon>
        <taxon>Bacillati</taxon>
        <taxon>Bacillota</taxon>
        <taxon>Bacilli</taxon>
        <taxon>Bacillales</taxon>
        <taxon>Bacillaceae</taxon>
        <taxon>Robertmurraya</taxon>
    </lineage>
</organism>
<dbReference type="Pfam" id="PF10648">
    <property type="entry name" value="Gmad2"/>
    <property type="match status" value="1"/>
</dbReference>
<evidence type="ECO:0008006" key="5">
    <source>
        <dbReference type="Google" id="ProtNLM"/>
    </source>
</evidence>
<feature type="domain" description="Bacterial spore germination immunoglobulin-like" evidence="1">
    <location>
        <begin position="171"/>
        <end position="242"/>
    </location>
</feature>
<reference evidence="3 4" key="1">
    <citation type="submission" date="2023-11" db="EMBL/GenBank/DDBJ databases">
        <title>Bacillus jintuensis, isolated from a mudflat on the Beibu Gulf coast.</title>
        <authorList>
            <person name="Li M."/>
        </authorList>
    </citation>
    <scope>NUCLEOTIDE SEQUENCE [LARGE SCALE GENOMIC DNA]</scope>
    <source>
        <strain evidence="3 4">31A1R</strain>
    </source>
</reference>
<evidence type="ECO:0000313" key="3">
    <source>
        <dbReference type="EMBL" id="MDZ5470305.1"/>
    </source>
</evidence>
<dbReference type="InterPro" id="IPR038144">
    <property type="entry name" value="IPI"/>
</dbReference>
<name>A0ABU5IT27_9BACI</name>
<dbReference type="Gene3D" id="2.60.40.2360">
    <property type="entry name" value="Intracellular proteinase inhibitor BsuPI"/>
    <property type="match status" value="1"/>
</dbReference>
<sequence>MKRILIPIFTLLLMIPQVVFGAEEKQETGDYLFSLTPLAGPESIEFELTVLNNSTEDLLFEFNTSQLYEIKVLNDKGEEVYLYSKDKSFTQALQTLVIKPNEKKTWTESWNYQKNGKRVQAGEYKARGELLARKINQKPISDQTRLSSETPFTIPAENPVFKNIKVTGEEGQYTITGEARPNQKVFYYTVEDGHNQYVEETEVKTTKSFPSWEQFKIQISISKNKLPTNASLILNLYEKDKDGNTIHTYPALLQRL</sequence>
<dbReference type="RefSeq" id="WP_322444610.1">
    <property type="nucleotide sequence ID" value="NZ_JAXOFX010000001.1"/>
</dbReference>